<dbReference type="Proteomes" id="UP000199024">
    <property type="component" value="Unassembled WGS sequence"/>
</dbReference>
<name>A0A1I6M4D1_9BACT</name>
<dbReference type="Pfam" id="PF07228">
    <property type="entry name" value="SpoIIE"/>
    <property type="match status" value="1"/>
</dbReference>
<evidence type="ECO:0000313" key="4">
    <source>
        <dbReference type="EMBL" id="SFS10546.1"/>
    </source>
</evidence>
<proteinExistence type="predicted"/>
<feature type="domain" description="HAMP" evidence="3">
    <location>
        <begin position="385"/>
        <end position="437"/>
    </location>
</feature>
<dbReference type="InterPro" id="IPR036457">
    <property type="entry name" value="PPM-type-like_dom_sf"/>
</dbReference>
<dbReference type="PANTHER" id="PTHR43156:SF2">
    <property type="entry name" value="STAGE II SPORULATION PROTEIN E"/>
    <property type="match status" value="1"/>
</dbReference>
<reference evidence="4 5" key="1">
    <citation type="submission" date="2016-10" db="EMBL/GenBank/DDBJ databases">
        <authorList>
            <person name="de Groot N.N."/>
        </authorList>
    </citation>
    <scope>NUCLEOTIDE SEQUENCE [LARGE SCALE GENOMIC DNA]</scope>
    <source>
        <strain evidence="4 5">DSM 21001</strain>
    </source>
</reference>
<keyword evidence="2" id="KW-0472">Membrane</keyword>
<dbReference type="Gene3D" id="6.10.340.10">
    <property type="match status" value="1"/>
</dbReference>
<gene>
    <name evidence="4" type="ORF">SAMN05421771_1810</name>
</gene>
<dbReference type="SMART" id="SM00331">
    <property type="entry name" value="PP2C_SIG"/>
    <property type="match status" value="1"/>
</dbReference>
<dbReference type="GO" id="GO:0016020">
    <property type="term" value="C:membrane"/>
    <property type="evidence" value="ECO:0007669"/>
    <property type="project" value="InterPro"/>
</dbReference>
<protein>
    <submittedName>
        <fullName evidence="4">Sigma-B regulation protein RsbU (Phosphoserine phosphatase)</fullName>
    </submittedName>
</protein>
<keyword evidence="2" id="KW-1133">Transmembrane helix</keyword>
<evidence type="ECO:0000313" key="5">
    <source>
        <dbReference type="Proteomes" id="UP000199024"/>
    </source>
</evidence>
<feature type="transmembrane region" description="Helical" evidence="2">
    <location>
        <begin position="357"/>
        <end position="381"/>
    </location>
</feature>
<dbReference type="SUPFAM" id="SSF158472">
    <property type="entry name" value="HAMP domain-like"/>
    <property type="match status" value="1"/>
</dbReference>
<dbReference type="SMART" id="SM00304">
    <property type="entry name" value="HAMP"/>
    <property type="match status" value="1"/>
</dbReference>
<dbReference type="CDD" id="cd06225">
    <property type="entry name" value="HAMP"/>
    <property type="match status" value="1"/>
</dbReference>
<evidence type="ECO:0000256" key="1">
    <source>
        <dbReference type="ARBA" id="ARBA00022801"/>
    </source>
</evidence>
<feature type="transmembrane region" description="Helical" evidence="2">
    <location>
        <begin position="84"/>
        <end position="109"/>
    </location>
</feature>
<dbReference type="InterPro" id="IPR001932">
    <property type="entry name" value="PPM-type_phosphatase-like_dom"/>
</dbReference>
<dbReference type="GO" id="GO:0007165">
    <property type="term" value="P:signal transduction"/>
    <property type="evidence" value="ECO:0007669"/>
    <property type="project" value="InterPro"/>
</dbReference>
<evidence type="ECO:0000256" key="2">
    <source>
        <dbReference type="SAM" id="Phobius"/>
    </source>
</evidence>
<dbReference type="InterPro" id="IPR052016">
    <property type="entry name" value="Bact_Sigma-Reg"/>
</dbReference>
<dbReference type="PROSITE" id="PS50885">
    <property type="entry name" value="HAMP"/>
    <property type="match status" value="1"/>
</dbReference>
<dbReference type="EMBL" id="FOZL01000001">
    <property type="protein sequence ID" value="SFS10546.1"/>
    <property type="molecule type" value="Genomic_DNA"/>
</dbReference>
<dbReference type="Pfam" id="PF00672">
    <property type="entry name" value="HAMP"/>
    <property type="match status" value="1"/>
</dbReference>
<dbReference type="PANTHER" id="PTHR43156">
    <property type="entry name" value="STAGE II SPORULATION PROTEIN E-RELATED"/>
    <property type="match status" value="1"/>
</dbReference>
<sequence length="724" mass="79467">MLDVVRKYASERLKQRPRKGLSRFAFWLVAWLLALTALRLIPGVLGGLAAGLQIMVLVILAMVCIPLGWTFIRTRLLWSLRNKLIFTYVLIGAAPVVLIATLVLVSAYVAAGQFAIHLIDTRVQTELNQMSAENENRLVQLAKIVDGHPTREAMSVDMPREERSLMMDARRARLHHETTCFLEGTPVFHAMAKKHVPLGLPAWATQLPGGSFRNIVADNGELYLVAVQQQVLNDGRKFSVVDSVPLDSAVVDMLAEGLGIVKVHPDTTSETIADPAEAERHRLAARRAGITTSEIRGGRSHQGVNVADIPVNFPSTLPIVDWAQGKADNVAVTVDSLPSILYQQLFAASLSSGIMDFIRISLTILFLLFGGIELLAFIMAIRISRTMTSSIADLYEATQRVDRGDLDYRIAVTRTDQLAELSRSFNVMIGSLRRLLVEQKEKERLQSELSIAQEVQANLFPHSAVDLPTLELHGVCRPARSVSGDYYDFLVFQEDIADANGGRLTRRAAGVGIALGDISGKGISAALLMATLHSAVRAYQFASEELHYAASTLEGLMASKQGVADAGGWFQSPSRIMSLLNRHLFRSTQPEKYATLFLAHYDSATSVLTYSNAGQLPPFVLGRDGSVRRLEEGGTVVGLMDGMHYDEGRVVMAPGDIFIGYSDGVTEPENDFGDFGEERLIEVVARYRDEPLHIISAQVMLALDAWIGAEEQPDDITLVLARQL</sequence>
<evidence type="ECO:0000259" key="3">
    <source>
        <dbReference type="PROSITE" id="PS50885"/>
    </source>
</evidence>
<keyword evidence="2" id="KW-0812">Transmembrane</keyword>
<dbReference type="RefSeq" id="WP_089838576.1">
    <property type="nucleotide sequence ID" value="NZ_FOZL01000001.1"/>
</dbReference>
<dbReference type="InterPro" id="IPR003660">
    <property type="entry name" value="HAMP_dom"/>
</dbReference>
<dbReference type="OrthoDB" id="311592at2"/>
<dbReference type="AlphaFoldDB" id="A0A1I6M4D1"/>
<keyword evidence="5" id="KW-1185">Reference proteome</keyword>
<accession>A0A1I6M4D1</accession>
<dbReference type="SUPFAM" id="SSF81606">
    <property type="entry name" value="PP2C-like"/>
    <property type="match status" value="1"/>
</dbReference>
<dbReference type="STRING" id="474950.SAMN05421771_1810"/>
<keyword evidence="1" id="KW-0378">Hydrolase</keyword>
<organism evidence="4 5">
    <name type="scientific">Granulicella pectinivorans</name>
    <dbReference type="NCBI Taxonomy" id="474950"/>
    <lineage>
        <taxon>Bacteria</taxon>
        <taxon>Pseudomonadati</taxon>
        <taxon>Acidobacteriota</taxon>
        <taxon>Terriglobia</taxon>
        <taxon>Terriglobales</taxon>
        <taxon>Acidobacteriaceae</taxon>
        <taxon>Granulicella</taxon>
    </lineage>
</organism>
<feature type="transmembrane region" description="Helical" evidence="2">
    <location>
        <begin position="47"/>
        <end position="72"/>
    </location>
</feature>
<feature type="transmembrane region" description="Helical" evidence="2">
    <location>
        <begin position="21"/>
        <end position="41"/>
    </location>
</feature>
<dbReference type="Gene3D" id="3.60.40.10">
    <property type="entry name" value="PPM-type phosphatase domain"/>
    <property type="match status" value="1"/>
</dbReference>
<dbReference type="GO" id="GO:0016791">
    <property type="term" value="F:phosphatase activity"/>
    <property type="evidence" value="ECO:0007669"/>
    <property type="project" value="TreeGrafter"/>
</dbReference>